<name>A0ABN9A177_RANTA</name>
<organism evidence="2 3">
    <name type="scientific">Rangifer tarandus platyrhynchus</name>
    <name type="common">Svalbard reindeer</name>
    <dbReference type="NCBI Taxonomy" id="3082113"/>
    <lineage>
        <taxon>Eukaryota</taxon>
        <taxon>Metazoa</taxon>
        <taxon>Chordata</taxon>
        <taxon>Craniata</taxon>
        <taxon>Vertebrata</taxon>
        <taxon>Euteleostomi</taxon>
        <taxon>Mammalia</taxon>
        <taxon>Eutheria</taxon>
        <taxon>Laurasiatheria</taxon>
        <taxon>Artiodactyla</taxon>
        <taxon>Ruminantia</taxon>
        <taxon>Pecora</taxon>
        <taxon>Cervidae</taxon>
        <taxon>Odocoileinae</taxon>
        <taxon>Rangifer</taxon>
    </lineage>
</organism>
<dbReference type="Proteomes" id="UP001176941">
    <property type="component" value="Chromosome 7"/>
</dbReference>
<proteinExistence type="predicted"/>
<evidence type="ECO:0000313" key="3">
    <source>
        <dbReference type="Proteomes" id="UP001176941"/>
    </source>
</evidence>
<evidence type="ECO:0000256" key="1">
    <source>
        <dbReference type="SAM" id="MobiDB-lite"/>
    </source>
</evidence>
<accession>A0ABN9A177</accession>
<feature type="region of interest" description="Disordered" evidence="1">
    <location>
        <begin position="68"/>
        <end position="89"/>
    </location>
</feature>
<gene>
    <name evidence="2" type="ORF">MRATA1EN1_LOCUS27133</name>
</gene>
<keyword evidence="3" id="KW-1185">Reference proteome</keyword>
<reference evidence="2" key="1">
    <citation type="submission" date="2023-04" db="EMBL/GenBank/DDBJ databases">
        <authorList>
            <consortium name="ELIXIR-Norway"/>
        </authorList>
    </citation>
    <scope>NUCLEOTIDE SEQUENCE [LARGE SCALE GENOMIC DNA]</scope>
</reference>
<protein>
    <submittedName>
        <fullName evidence="2">Uncharacterized protein</fullName>
    </submittedName>
</protein>
<evidence type="ECO:0000313" key="2">
    <source>
        <dbReference type="EMBL" id="CAI9178171.1"/>
    </source>
</evidence>
<sequence>MGLRVRDFVSCDSRRGRGGAEVSKAARRPEPPFCLARLARLSACHNPPLAQKWPGRFRAAAKAPAPSALGCQKQSWSEPGVPDTQNKRQKGDLSLSLSVSFCLTHSAASLDKGSVFITEPPVFCHLGAASDQDPAFCRQSASRRGSSL</sequence>
<dbReference type="EMBL" id="OX459943">
    <property type="protein sequence ID" value="CAI9178171.1"/>
    <property type="molecule type" value="Genomic_DNA"/>
</dbReference>